<name>A0ABU5CNV8_9BACI</name>
<feature type="transmembrane region" description="Helical" evidence="4">
    <location>
        <begin position="191"/>
        <end position="210"/>
    </location>
</feature>
<evidence type="ECO:0000256" key="4">
    <source>
        <dbReference type="SAM" id="Phobius"/>
    </source>
</evidence>
<dbReference type="RefSeq" id="WP_320378796.1">
    <property type="nucleotide sequence ID" value="NZ_JAWDIQ010000001.1"/>
</dbReference>
<organism evidence="5 6">
    <name type="scientific">Paracerasibacillus soli</name>
    <dbReference type="NCBI Taxonomy" id="480284"/>
    <lineage>
        <taxon>Bacteria</taxon>
        <taxon>Bacillati</taxon>
        <taxon>Bacillota</taxon>
        <taxon>Bacilli</taxon>
        <taxon>Bacillales</taxon>
        <taxon>Bacillaceae</taxon>
        <taxon>Paracerasibacillus</taxon>
    </lineage>
</organism>
<comment type="similarity">
    <text evidence="2">Belongs to the GerABKA family.</text>
</comment>
<gene>
    <name evidence="5" type="ORF">RWD45_04665</name>
</gene>
<keyword evidence="6" id="KW-1185">Reference proteome</keyword>
<comment type="subcellular location">
    <subcellularLocation>
        <location evidence="1">Membrane</location>
        <topology evidence="1">Multi-pass membrane protein</topology>
    </subcellularLocation>
</comment>
<dbReference type="InterPro" id="IPR004995">
    <property type="entry name" value="Spore_Ger"/>
</dbReference>
<feature type="transmembrane region" description="Helical" evidence="4">
    <location>
        <begin position="256"/>
        <end position="277"/>
    </location>
</feature>
<feature type="transmembrane region" description="Helical" evidence="4">
    <location>
        <begin position="316"/>
        <end position="341"/>
    </location>
</feature>
<evidence type="ECO:0000313" key="6">
    <source>
        <dbReference type="Proteomes" id="UP001275315"/>
    </source>
</evidence>
<evidence type="ECO:0000256" key="1">
    <source>
        <dbReference type="ARBA" id="ARBA00004141"/>
    </source>
</evidence>
<evidence type="ECO:0000313" key="5">
    <source>
        <dbReference type="EMBL" id="MDY0408031.1"/>
    </source>
</evidence>
<keyword evidence="3 4" id="KW-0472">Membrane</keyword>
<evidence type="ECO:0000256" key="3">
    <source>
        <dbReference type="ARBA" id="ARBA00023136"/>
    </source>
</evidence>
<dbReference type="EMBL" id="JAWDIQ010000001">
    <property type="protein sequence ID" value="MDY0408031.1"/>
    <property type="molecule type" value="Genomic_DNA"/>
</dbReference>
<dbReference type="Proteomes" id="UP001275315">
    <property type="component" value="Unassembled WGS sequence"/>
</dbReference>
<proteinExistence type="inferred from homology"/>
<protein>
    <submittedName>
        <fullName evidence="5">Spore germination protein</fullName>
    </submittedName>
</protein>
<reference evidence="5 6" key="1">
    <citation type="submission" date="2023-10" db="EMBL/GenBank/DDBJ databases">
        <title>Virgibacillus soli CC-YMP-6 genome.</title>
        <authorList>
            <person name="Miliotis G."/>
            <person name="Sengupta P."/>
            <person name="Hameed A."/>
            <person name="Chuvochina M."/>
            <person name="Mcdonagh F."/>
            <person name="Simpson A.C."/>
            <person name="Singh N.K."/>
            <person name="Rekha P.D."/>
            <person name="Raman K."/>
            <person name="Hugenholtz P."/>
            <person name="Venkateswaran K."/>
        </authorList>
    </citation>
    <scope>NUCLEOTIDE SEQUENCE [LARGE SCALE GENOMIC DNA]</scope>
    <source>
        <strain evidence="5 6">CC-YMP-6</strain>
    </source>
</reference>
<accession>A0ABU5CNV8</accession>
<dbReference type="PANTHER" id="PTHR22550">
    <property type="entry name" value="SPORE GERMINATION PROTEIN"/>
    <property type="match status" value="1"/>
</dbReference>
<dbReference type="PIRSF" id="PIRSF005690">
    <property type="entry name" value="GerBA"/>
    <property type="match status" value="1"/>
</dbReference>
<comment type="caution">
    <text evidence="5">The sequence shown here is derived from an EMBL/GenBank/DDBJ whole genome shotgun (WGS) entry which is preliminary data.</text>
</comment>
<dbReference type="Pfam" id="PF03323">
    <property type="entry name" value="GerA"/>
    <property type="match status" value="1"/>
</dbReference>
<feature type="transmembrane region" description="Helical" evidence="4">
    <location>
        <begin position="283"/>
        <end position="304"/>
    </location>
</feature>
<feature type="transmembrane region" description="Helical" evidence="4">
    <location>
        <begin position="222"/>
        <end position="244"/>
    </location>
</feature>
<dbReference type="PANTHER" id="PTHR22550:SF5">
    <property type="entry name" value="LEUCINE ZIPPER PROTEIN 4"/>
    <property type="match status" value="1"/>
</dbReference>
<dbReference type="InterPro" id="IPR050768">
    <property type="entry name" value="UPF0353/GerABKA_families"/>
</dbReference>
<evidence type="ECO:0000256" key="2">
    <source>
        <dbReference type="ARBA" id="ARBA00005278"/>
    </source>
</evidence>
<sequence length="392" mass="43758">MIKHVNGGDAILFIEGFQVAYIFNAGNFESRNIEQPENEHVVKGPKEAFIEKASSNISLIRKKIKNENLIVESMSISKRANNEVFMLYVNDLANDKLVDNIKKRLDSLDVDMIQNLSLLEQYIDERSYSVFPTILYTERPDRAASFIADGFIVLIMDNSPDCLILPATFWSFYHNAEDYYLRLPYGNFTRFLRGLALLITLLTSAIYIALTTFHAGMIPPDLLFAIVSARFKVPLTVFAEIILMEIAFELIREAGLRVPTPIGPTIGIVGALILGQAAVQANVVSPVVVIVVALGGLCSFVIGDYSLNYAFRISRFACICAAYLFGFYGIMAVFVMGLTYLSSLKSFGVPYLSPLTPSYIPSKNTIFRTILSKDRFRPGFIKPKDTQKKTGD</sequence>
<keyword evidence="4" id="KW-0812">Transmembrane</keyword>
<keyword evidence="4" id="KW-1133">Transmembrane helix</keyword>